<proteinExistence type="predicted"/>
<comment type="caution">
    <text evidence="1">The sequence shown here is derived from an EMBL/GenBank/DDBJ whole genome shotgun (WGS) entry which is preliminary data.</text>
</comment>
<dbReference type="EMBL" id="BARU01001745">
    <property type="protein sequence ID" value="GAH20353.1"/>
    <property type="molecule type" value="Genomic_DNA"/>
</dbReference>
<organism evidence="1">
    <name type="scientific">marine sediment metagenome</name>
    <dbReference type="NCBI Taxonomy" id="412755"/>
    <lineage>
        <taxon>unclassified sequences</taxon>
        <taxon>metagenomes</taxon>
        <taxon>ecological metagenomes</taxon>
    </lineage>
</organism>
<evidence type="ECO:0000313" key="1">
    <source>
        <dbReference type="EMBL" id="GAH20353.1"/>
    </source>
</evidence>
<gene>
    <name evidence="1" type="ORF">S03H2_04405</name>
</gene>
<name>X1FHT1_9ZZZZ</name>
<accession>X1FHT1</accession>
<reference evidence="1" key="1">
    <citation type="journal article" date="2014" name="Front. Microbiol.">
        <title>High frequency of phylogenetically diverse reductive dehalogenase-homologous genes in deep subseafloor sedimentary metagenomes.</title>
        <authorList>
            <person name="Kawai M."/>
            <person name="Futagami T."/>
            <person name="Toyoda A."/>
            <person name="Takaki Y."/>
            <person name="Nishi S."/>
            <person name="Hori S."/>
            <person name="Arai W."/>
            <person name="Tsubouchi T."/>
            <person name="Morono Y."/>
            <person name="Uchiyama I."/>
            <person name="Ito T."/>
            <person name="Fujiyama A."/>
            <person name="Inagaki F."/>
            <person name="Takami H."/>
        </authorList>
    </citation>
    <scope>NUCLEOTIDE SEQUENCE</scope>
    <source>
        <strain evidence="1">Expedition CK06-06</strain>
    </source>
</reference>
<protein>
    <submittedName>
        <fullName evidence="1">Uncharacterized protein</fullName>
    </submittedName>
</protein>
<sequence length="205" mass="24276">MEVLELKPVKNKKIIAYMSSKENGRYFQNKDTSKLTDFLKKKDVNFVTVDFQVDMKEFKKTPFAQTLDKLGIPYIQVDIPDYAMGYLYEEIVEKQELQNELFEEYDNMSDKESFKGQSLKNWIDMLSEEIQEKEIFLSLKLRPQWIVKKMLDFANHFENEVVSFVHFVQEDICEDICPQVVSNLRDLGAKVISYTKKHTIQNIIF</sequence>
<dbReference type="AlphaFoldDB" id="X1FHT1"/>